<protein>
    <submittedName>
        <fullName evidence="2">Uncharacterized protein</fullName>
    </submittedName>
</protein>
<accession>A0AC34FVU9</accession>
<sequence length="218" mass="26214">CFFQQSFIEMEAVENLREERYKKIVQQYYFDDINLYKDAFLKAYHKGSIEGWLPIDVLMTFKHLKEISKNRKEIIHAIKYFSLLVELSDDKESVRRRRDKPEGDHDAVLAEYKSRSVYIGNFPLYTTFDELKNDYLALYGIVPSFVMRRDGETQEFRGSIFATFESEELAQQFLKNPVAKIFRGHFLYRQMQLDYEIRHPPQPSRRRLNEIHQIMFDL</sequence>
<reference evidence="2" key="1">
    <citation type="submission" date="2022-11" db="UniProtKB">
        <authorList>
            <consortium name="WormBaseParasite"/>
        </authorList>
    </citation>
    <scope>IDENTIFICATION</scope>
</reference>
<proteinExistence type="predicted"/>
<evidence type="ECO:0000313" key="1">
    <source>
        <dbReference type="Proteomes" id="UP000887579"/>
    </source>
</evidence>
<organism evidence="1 2">
    <name type="scientific">Panagrolaimus sp. ES5</name>
    <dbReference type="NCBI Taxonomy" id="591445"/>
    <lineage>
        <taxon>Eukaryota</taxon>
        <taxon>Metazoa</taxon>
        <taxon>Ecdysozoa</taxon>
        <taxon>Nematoda</taxon>
        <taxon>Chromadorea</taxon>
        <taxon>Rhabditida</taxon>
        <taxon>Tylenchina</taxon>
        <taxon>Panagrolaimomorpha</taxon>
        <taxon>Panagrolaimoidea</taxon>
        <taxon>Panagrolaimidae</taxon>
        <taxon>Panagrolaimus</taxon>
    </lineage>
</organism>
<dbReference type="Proteomes" id="UP000887579">
    <property type="component" value="Unplaced"/>
</dbReference>
<dbReference type="WBParaSite" id="ES5_v2.g21577.t1">
    <property type="protein sequence ID" value="ES5_v2.g21577.t1"/>
    <property type="gene ID" value="ES5_v2.g21577"/>
</dbReference>
<name>A0AC34FVU9_9BILA</name>
<evidence type="ECO:0000313" key="2">
    <source>
        <dbReference type="WBParaSite" id="ES5_v2.g21577.t1"/>
    </source>
</evidence>